<evidence type="ECO:0000259" key="5">
    <source>
        <dbReference type="PROSITE" id="PS51078"/>
    </source>
</evidence>
<dbReference type="InterPro" id="IPR014757">
    <property type="entry name" value="Tscrpt_reg_IclR_C"/>
</dbReference>
<dbReference type="InterPro" id="IPR036390">
    <property type="entry name" value="WH_DNA-bd_sf"/>
</dbReference>
<dbReference type="OrthoDB" id="3378366at2"/>
<dbReference type="GO" id="GO:0045892">
    <property type="term" value="P:negative regulation of DNA-templated transcription"/>
    <property type="evidence" value="ECO:0007669"/>
    <property type="project" value="TreeGrafter"/>
</dbReference>
<dbReference type="SUPFAM" id="SSF55781">
    <property type="entry name" value="GAF domain-like"/>
    <property type="match status" value="1"/>
</dbReference>
<keyword evidence="2" id="KW-0238">DNA-binding</keyword>
<dbReference type="RefSeq" id="WP_089225578.1">
    <property type="nucleotide sequence ID" value="NZ_FZOF01000010.1"/>
</dbReference>
<accession>A0A239IFE7</accession>
<dbReference type="PANTHER" id="PTHR30136">
    <property type="entry name" value="HELIX-TURN-HELIX TRANSCRIPTIONAL REGULATOR, ICLR FAMILY"/>
    <property type="match status" value="1"/>
</dbReference>
<dbReference type="PROSITE" id="PS51078">
    <property type="entry name" value="ICLR_ED"/>
    <property type="match status" value="1"/>
</dbReference>
<evidence type="ECO:0000313" key="7">
    <source>
        <dbReference type="Proteomes" id="UP000198280"/>
    </source>
</evidence>
<feature type="domain" description="IclR-ED" evidence="5">
    <location>
        <begin position="67"/>
        <end position="246"/>
    </location>
</feature>
<dbReference type="InterPro" id="IPR050707">
    <property type="entry name" value="HTH_MetabolicPath_Reg"/>
</dbReference>
<dbReference type="Proteomes" id="UP000198280">
    <property type="component" value="Unassembled WGS sequence"/>
</dbReference>
<evidence type="ECO:0000256" key="3">
    <source>
        <dbReference type="ARBA" id="ARBA00023163"/>
    </source>
</evidence>
<dbReference type="GO" id="GO:0003700">
    <property type="term" value="F:DNA-binding transcription factor activity"/>
    <property type="evidence" value="ECO:0007669"/>
    <property type="project" value="TreeGrafter"/>
</dbReference>
<evidence type="ECO:0000313" key="6">
    <source>
        <dbReference type="EMBL" id="SNS92259.1"/>
    </source>
</evidence>
<dbReference type="GO" id="GO:0003677">
    <property type="term" value="F:DNA binding"/>
    <property type="evidence" value="ECO:0007669"/>
    <property type="project" value="UniProtKB-KW"/>
</dbReference>
<evidence type="ECO:0000259" key="4">
    <source>
        <dbReference type="PROSITE" id="PS51077"/>
    </source>
</evidence>
<protein>
    <submittedName>
        <fullName evidence="6">Transcriptional regulator, IclR family</fullName>
    </submittedName>
</protein>
<dbReference type="PROSITE" id="PS51077">
    <property type="entry name" value="HTH_ICLR"/>
    <property type="match status" value="1"/>
</dbReference>
<dbReference type="SUPFAM" id="SSF46785">
    <property type="entry name" value="Winged helix' DNA-binding domain"/>
    <property type="match status" value="1"/>
</dbReference>
<organism evidence="6 7">
    <name type="scientific">Actinacidiphila glaucinigra</name>
    <dbReference type="NCBI Taxonomy" id="235986"/>
    <lineage>
        <taxon>Bacteria</taxon>
        <taxon>Bacillati</taxon>
        <taxon>Actinomycetota</taxon>
        <taxon>Actinomycetes</taxon>
        <taxon>Kitasatosporales</taxon>
        <taxon>Streptomycetaceae</taxon>
        <taxon>Actinacidiphila</taxon>
    </lineage>
</organism>
<dbReference type="Pfam" id="PF09339">
    <property type="entry name" value="HTH_IclR"/>
    <property type="match status" value="1"/>
</dbReference>
<reference evidence="6 7" key="1">
    <citation type="submission" date="2017-06" db="EMBL/GenBank/DDBJ databases">
        <authorList>
            <person name="Kim H.J."/>
            <person name="Triplett B.A."/>
        </authorList>
    </citation>
    <scope>NUCLEOTIDE SEQUENCE [LARGE SCALE GENOMIC DNA]</scope>
    <source>
        <strain evidence="6 7">CGMCC 4.1858</strain>
    </source>
</reference>
<evidence type="ECO:0000256" key="1">
    <source>
        <dbReference type="ARBA" id="ARBA00023015"/>
    </source>
</evidence>
<dbReference type="Gene3D" id="1.10.10.10">
    <property type="entry name" value="Winged helix-like DNA-binding domain superfamily/Winged helix DNA-binding domain"/>
    <property type="match status" value="1"/>
</dbReference>
<dbReference type="PANTHER" id="PTHR30136:SF35">
    <property type="entry name" value="HTH-TYPE TRANSCRIPTIONAL REGULATOR RV1719"/>
    <property type="match status" value="1"/>
</dbReference>
<dbReference type="AlphaFoldDB" id="A0A239IFE7"/>
<dbReference type="Pfam" id="PF01614">
    <property type="entry name" value="IclR_C"/>
    <property type="match status" value="1"/>
</dbReference>
<dbReference type="EMBL" id="FZOF01000010">
    <property type="protein sequence ID" value="SNS92259.1"/>
    <property type="molecule type" value="Genomic_DNA"/>
</dbReference>
<name>A0A239IFE7_9ACTN</name>
<dbReference type="Gene3D" id="3.30.450.40">
    <property type="match status" value="1"/>
</dbReference>
<proteinExistence type="predicted"/>
<sequence length="252" mass="26787">MPEAPRTAVDKALDLVEAVTRAPRPVRLTDLAGEVGLHRATAYRILLDLVRRGWVLRAGDRYLPGTAVLRMSAAAAGNSLTALARPVLRDLSDVTGMMVNLQVLETDRARVIDVVRPERLAMISHLLGEALPVHRFAGPLALVAALDPAARAPYLRPAEDDGYPLDGDAGLLADIARTERTGIAVERGRNEKLVSSISGAVTPGPGAPVCALTVVGPDAEFEEARLPALEQALRDAGERLRRILTDPQGGTA</sequence>
<keyword evidence="7" id="KW-1185">Reference proteome</keyword>
<dbReference type="InterPro" id="IPR029016">
    <property type="entry name" value="GAF-like_dom_sf"/>
</dbReference>
<feature type="domain" description="HTH iclR-type" evidence="4">
    <location>
        <begin position="6"/>
        <end position="66"/>
    </location>
</feature>
<dbReference type="SMART" id="SM00346">
    <property type="entry name" value="HTH_ICLR"/>
    <property type="match status" value="1"/>
</dbReference>
<dbReference type="InterPro" id="IPR036388">
    <property type="entry name" value="WH-like_DNA-bd_sf"/>
</dbReference>
<gene>
    <name evidence="6" type="ORF">SAMN05216252_110135</name>
</gene>
<evidence type="ECO:0000256" key="2">
    <source>
        <dbReference type="ARBA" id="ARBA00023125"/>
    </source>
</evidence>
<keyword evidence="3" id="KW-0804">Transcription</keyword>
<dbReference type="InterPro" id="IPR005471">
    <property type="entry name" value="Tscrpt_reg_IclR_N"/>
</dbReference>
<keyword evidence="1" id="KW-0805">Transcription regulation</keyword>